<dbReference type="AlphaFoldDB" id="A0A0G1GW70"/>
<evidence type="ECO:0000256" key="2">
    <source>
        <dbReference type="ARBA" id="ARBA00022603"/>
    </source>
</evidence>
<dbReference type="InterPro" id="IPR023404">
    <property type="entry name" value="rSAM_horseshoe"/>
</dbReference>
<dbReference type="GO" id="GO:0031419">
    <property type="term" value="F:cobalamin binding"/>
    <property type="evidence" value="ECO:0007669"/>
    <property type="project" value="InterPro"/>
</dbReference>
<dbReference type="Pfam" id="PF02310">
    <property type="entry name" value="B12-binding"/>
    <property type="match status" value="1"/>
</dbReference>
<dbReference type="GO" id="GO:0051539">
    <property type="term" value="F:4 iron, 4 sulfur cluster binding"/>
    <property type="evidence" value="ECO:0007669"/>
    <property type="project" value="UniProtKB-KW"/>
</dbReference>
<dbReference type="InterPro" id="IPR034466">
    <property type="entry name" value="Methyltransferase_Class_B"/>
</dbReference>
<feature type="domain" description="Radical SAM core" evidence="9">
    <location>
        <begin position="201"/>
        <end position="428"/>
    </location>
</feature>
<proteinExistence type="predicted"/>
<keyword evidence="4" id="KW-0949">S-adenosyl-L-methionine</keyword>
<reference evidence="10 11" key="1">
    <citation type="journal article" date="2015" name="Nature">
        <title>rRNA introns, odd ribosomes, and small enigmatic genomes across a large radiation of phyla.</title>
        <authorList>
            <person name="Brown C.T."/>
            <person name="Hug L.A."/>
            <person name="Thomas B.C."/>
            <person name="Sharon I."/>
            <person name="Castelle C.J."/>
            <person name="Singh A."/>
            <person name="Wilkins M.J."/>
            <person name="Williams K.H."/>
            <person name="Banfield J.F."/>
        </authorList>
    </citation>
    <scope>NUCLEOTIDE SEQUENCE [LARGE SCALE GENOMIC DNA]</scope>
</reference>
<dbReference type="GO" id="GO:0046872">
    <property type="term" value="F:metal ion binding"/>
    <property type="evidence" value="ECO:0007669"/>
    <property type="project" value="UniProtKB-KW"/>
</dbReference>
<feature type="domain" description="B12-binding" evidence="8">
    <location>
        <begin position="24"/>
        <end position="160"/>
    </location>
</feature>
<dbReference type="InterPro" id="IPR007197">
    <property type="entry name" value="rSAM"/>
</dbReference>
<dbReference type="PANTHER" id="PTHR43409">
    <property type="entry name" value="ANAEROBIC MAGNESIUM-PROTOPORPHYRIN IX MONOMETHYL ESTER CYCLASE-RELATED"/>
    <property type="match status" value="1"/>
</dbReference>
<sequence>MQQKELISGLNLLSNADMVLVNSPLRDYGQRPKDDYEVLPPMGLAYIATHAAQHGHNVGLIDAEHHGLEQARLASMVNNLNPRYVGINVFTPTRTQALRFAEQLTPDLLLIIGGPHATTLTERTLREFSEVHSKVILIRSEAEIAVTALLDGKRAEQIPGAFWLENGRLSYTPGLSVPNNLDELPQLSRKFLANDPSVDRHTGRIESRVLTSRGCPFNCTICAGARDVLDLPVRNRNAQNVAQEIQGLVTDDNVQSIRFVDDLFIASEKRVRSILDAMNNVGISNLFWDSTGRASILAKFSPDLFDYLKANGASEIALGIESRSERLRKRINKQASLLEIEKSVNELTRRGIKVKGYFVIGIPTETRAETLSTLDFAKQLSQDHVGFFRSSVFIFRPYPATGEWNYLVKSGFSEDELLSMHAEGEGERAKHEVLPTQQFGECSPEELEGLLSQHDMWQTNFLH</sequence>
<keyword evidence="5" id="KW-0479">Metal-binding</keyword>
<protein>
    <submittedName>
        <fullName evidence="10">Radical SAM</fullName>
    </submittedName>
</protein>
<dbReference type="SFLD" id="SFLDG01123">
    <property type="entry name" value="methyltransferase_(Class_B)"/>
    <property type="match status" value="1"/>
</dbReference>
<evidence type="ECO:0000313" key="10">
    <source>
        <dbReference type="EMBL" id="KKT38900.1"/>
    </source>
</evidence>
<dbReference type="InterPro" id="IPR058240">
    <property type="entry name" value="rSAM_sf"/>
</dbReference>
<dbReference type="GO" id="GO:0003824">
    <property type="term" value="F:catalytic activity"/>
    <property type="evidence" value="ECO:0007669"/>
    <property type="project" value="InterPro"/>
</dbReference>
<dbReference type="Pfam" id="PF04055">
    <property type="entry name" value="Radical_SAM"/>
    <property type="match status" value="1"/>
</dbReference>
<evidence type="ECO:0000313" key="11">
    <source>
        <dbReference type="Proteomes" id="UP000034617"/>
    </source>
</evidence>
<dbReference type="Proteomes" id="UP000034617">
    <property type="component" value="Unassembled WGS sequence"/>
</dbReference>
<dbReference type="PROSITE" id="PS51332">
    <property type="entry name" value="B12_BINDING"/>
    <property type="match status" value="1"/>
</dbReference>
<keyword evidence="7" id="KW-0411">Iron-sulfur</keyword>
<organism evidence="10 11">
    <name type="scientific">Candidatus Gottesmanbacteria bacterium GW2011_GWB1_44_11c</name>
    <dbReference type="NCBI Taxonomy" id="1618447"/>
    <lineage>
        <taxon>Bacteria</taxon>
        <taxon>Candidatus Gottesmaniibacteriota</taxon>
    </lineage>
</organism>
<evidence type="ECO:0000256" key="3">
    <source>
        <dbReference type="ARBA" id="ARBA00022679"/>
    </source>
</evidence>
<evidence type="ECO:0000256" key="7">
    <source>
        <dbReference type="ARBA" id="ARBA00023014"/>
    </source>
</evidence>
<keyword evidence="6" id="KW-0408">Iron</keyword>
<dbReference type="SFLD" id="SFLDG01082">
    <property type="entry name" value="B12-binding_domain_containing"/>
    <property type="match status" value="1"/>
</dbReference>
<dbReference type="Gene3D" id="3.80.30.20">
    <property type="entry name" value="tm_1862 like domain"/>
    <property type="match status" value="1"/>
</dbReference>
<dbReference type="EMBL" id="LCHM01000004">
    <property type="protein sequence ID" value="KKT38900.1"/>
    <property type="molecule type" value="Genomic_DNA"/>
</dbReference>
<keyword evidence="3" id="KW-0808">Transferase</keyword>
<dbReference type="InterPro" id="IPR051198">
    <property type="entry name" value="BchE-like"/>
</dbReference>
<dbReference type="PROSITE" id="PS51918">
    <property type="entry name" value="RADICAL_SAM"/>
    <property type="match status" value="1"/>
</dbReference>
<dbReference type="SMART" id="SM00729">
    <property type="entry name" value="Elp3"/>
    <property type="match status" value="1"/>
</dbReference>
<name>A0A0G1GW70_9BACT</name>
<accession>A0A0G1GW70</accession>
<gene>
    <name evidence="10" type="ORF">UW22_C0004G0030</name>
</gene>
<evidence type="ECO:0000256" key="5">
    <source>
        <dbReference type="ARBA" id="ARBA00022723"/>
    </source>
</evidence>
<dbReference type="PANTHER" id="PTHR43409:SF7">
    <property type="entry name" value="BLL1977 PROTEIN"/>
    <property type="match status" value="1"/>
</dbReference>
<evidence type="ECO:0000259" key="9">
    <source>
        <dbReference type="PROSITE" id="PS51918"/>
    </source>
</evidence>
<keyword evidence="2" id="KW-0489">Methyltransferase</keyword>
<evidence type="ECO:0000256" key="6">
    <source>
        <dbReference type="ARBA" id="ARBA00023004"/>
    </source>
</evidence>
<dbReference type="SFLD" id="SFLDS00029">
    <property type="entry name" value="Radical_SAM"/>
    <property type="match status" value="1"/>
</dbReference>
<dbReference type="InterPro" id="IPR006158">
    <property type="entry name" value="Cobalamin-bd"/>
</dbReference>
<evidence type="ECO:0000256" key="1">
    <source>
        <dbReference type="ARBA" id="ARBA00001966"/>
    </source>
</evidence>
<dbReference type="Gene3D" id="3.40.50.280">
    <property type="entry name" value="Cobalamin-binding domain"/>
    <property type="match status" value="1"/>
</dbReference>
<dbReference type="SUPFAM" id="SSF102114">
    <property type="entry name" value="Radical SAM enzymes"/>
    <property type="match status" value="1"/>
</dbReference>
<evidence type="ECO:0000259" key="8">
    <source>
        <dbReference type="PROSITE" id="PS51332"/>
    </source>
</evidence>
<evidence type="ECO:0000256" key="4">
    <source>
        <dbReference type="ARBA" id="ARBA00022691"/>
    </source>
</evidence>
<comment type="cofactor">
    <cofactor evidence="1">
        <name>[4Fe-4S] cluster</name>
        <dbReference type="ChEBI" id="CHEBI:49883"/>
    </cofactor>
</comment>
<comment type="caution">
    <text evidence="10">The sequence shown here is derived from an EMBL/GenBank/DDBJ whole genome shotgun (WGS) entry which is preliminary data.</text>
</comment>
<dbReference type="CDD" id="cd01335">
    <property type="entry name" value="Radical_SAM"/>
    <property type="match status" value="1"/>
</dbReference>
<dbReference type="InterPro" id="IPR006638">
    <property type="entry name" value="Elp3/MiaA/NifB-like_rSAM"/>
</dbReference>